<dbReference type="AlphaFoldDB" id="A0A844B5J7"/>
<evidence type="ECO:0000256" key="1">
    <source>
        <dbReference type="ARBA" id="ARBA00004370"/>
    </source>
</evidence>
<dbReference type="Gene3D" id="2.40.160.50">
    <property type="entry name" value="membrane protein fhac: a member of the omp85/tpsb transporter family"/>
    <property type="match status" value="1"/>
</dbReference>
<comment type="caution">
    <text evidence="6">The sequence shown here is derived from an EMBL/GenBank/DDBJ whole genome shotgun (WGS) entry which is preliminary data.</text>
</comment>
<evidence type="ECO:0000259" key="4">
    <source>
        <dbReference type="Pfam" id="PF01103"/>
    </source>
</evidence>
<comment type="subcellular location">
    <subcellularLocation>
        <location evidence="1">Membrane</location>
    </subcellularLocation>
</comment>
<accession>A0A844B5J7</accession>
<dbReference type="InterPro" id="IPR000184">
    <property type="entry name" value="Bac_surfAg_D15"/>
</dbReference>
<feature type="chain" id="PRO_5033042522" evidence="3">
    <location>
        <begin position="28"/>
        <end position="602"/>
    </location>
</feature>
<dbReference type="Proteomes" id="UP000487350">
    <property type="component" value="Unassembled WGS sequence"/>
</dbReference>
<dbReference type="GO" id="GO:0019867">
    <property type="term" value="C:outer membrane"/>
    <property type="evidence" value="ECO:0007669"/>
    <property type="project" value="InterPro"/>
</dbReference>
<sequence length="602" mass="65192">MTASKFVLGAAIAAASLLLPHHVAAQAARPAPATASFDIDIRASEAVRDLLRRHLELNRYRDVADLDDAELARLMTLAERDVRELLATLGYFTPRVLVTREPGPRPVVVIAVDTGPATVVSDVAITFEGDIATSTDADAIRQRETIRGEWLLPAGRAFTQGGWDDAKAQAQRELVLKRYLAGQIAESTADIDAPAHSARLGVRLDSGPLYRLGEMQVTGVKRYDPSLVPRLARLPPGSAYDRDQLIQAQLRLTGSGYFDSAFLLVDPQSDPSAAPVQATVGEAPLQKVVLGVGLTTDSGARASVQYIHNRVPGIGWRAVTDVNIDRKTPSAQTEWTAIPDERGWRWGALGRIERLDDDTLITHGQRLRLGRQRSEEHIERSVYLQLERATVQTQAGLPVTGLENGAGSAISANYVWTGRYFDSDTSPTRGWGVGIEFGGGFTLTGQRSPFQRTVVRGLWLRPLAQGRLQIRGEAGAVLARSAAELPATQLFRTGGDTSVRGYGLREIGVTLPGGQVVPGRYLAVGSVEWQRPIEWNGRRTAFESALFADAGAVASRVGDLRAAVGVGAGVRWMSPVGPLQADLAYGVRTHKFRLHMRVGFVF</sequence>
<organism evidence="6 7">
    <name type="scientific">Caenimonas koreensis DSM 17982</name>
    <dbReference type="NCBI Taxonomy" id="1121255"/>
    <lineage>
        <taxon>Bacteria</taxon>
        <taxon>Pseudomonadati</taxon>
        <taxon>Pseudomonadota</taxon>
        <taxon>Betaproteobacteria</taxon>
        <taxon>Burkholderiales</taxon>
        <taxon>Comamonadaceae</taxon>
        <taxon>Caenimonas</taxon>
    </lineage>
</organism>
<reference evidence="6 7" key="1">
    <citation type="submission" date="2019-11" db="EMBL/GenBank/DDBJ databases">
        <title>Caenimonas koreensis gen. nov., sp. nov., isolated from activated sludge.</title>
        <authorList>
            <person name="Seung H.R."/>
        </authorList>
    </citation>
    <scope>NUCLEOTIDE SEQUENCE [LARGE SCALE GENOMIC DNA]</scope>
    <source>
        <strain evidence="6 7">EMB320</strain>
    </source>
</reference>
<evidence type="ECO:0000256" key="3">
    <source>
        <dbReference type="SAM" id="SignalP"/>
    </source>
</evidence>
<gene>
    <name evidence="6" type="ORF">GHT07_14495</name>
</gene>
<dbReference type="RefSeq" id="WP_153585812.1">
    <property type="nucleotide sequence ID" value="NZ_WJBU01000013.1"/>
</dbReference>
<dbReference type="Pfam" id="PF01103">
    <property type="entry name" value="Omp85"/>
    <property type="match status" value="1"/>
</dbReference>
<evidence type="ECO:0000259" key="5">
    <source>
        <dbReference type="Pfam" id="PF17243"/>
    </source>
</evidence>
<keyword evidence="3" id="KW-0732">Signal</keyword>
<dbReference type="Gene3D" id="3.10.20.310">
    <property type="entry name" value="membrane protein fhac"/>
    <property type="match status" value="2"/>
</dbReference>
<keyword evidence="7" id="KW-1185">Reference proteome</keyword>
<feature type="signal peptide" evidence="3">
    <location>
        <begin position="1"/>
        <end position="27"/>
    </location>
</feature>
<proteinExistence type="predicted"/>
<evidence type="ECO:0000313" key="6">
    <source>
        <dbReference type="EMBL" id="MRD48493.1"/>
    </source>
</evidence>
<feature type="domain" description="Bacterial surface antigen (D15)" evidence="4">
    <location>
        <begin position="362"/>
        <end position="591"/>
    </location>
</feature>
<dbReference type="EMBL" id="WJBU01000013">
    <property type="protein sequence ID" value="MRD48493.1"/>
    <property type="molecule type" value="Genomic_DNA"/>
</dbReference>
<dbReference type="Pfam" id="PF17243">
    <property type="entry name" value="POTRA_TamA_1"/>
    <property type="match status" value="1"/>
</dbReference>
<keyword evidence="2" id="KW-0472">Membrane</keyword>
<name>A0A844B5J7_9BURK</name>
<evidence type="ECO:0000313" key="7">
    <source>
        <dbReference type="Proteomes" id="UP000487350"/>
    </source>
</evidence>
<dbReference type="InterPro" id="IPR035243">
    <property type="entry name" value="TamA_POTRA_Dom_1"/>
</dbReference>
<evidence type="ECO:0000256" key="2">
    <source>
        <dbReference type="ARBA" id="ARBA00023136"/>
    </source>
</evidence>
<dbReference type="OrthoDB" id="9769707at2"/>
<protein>
    <submittedName>
        <fullName evidence="6">BamA/TamA family outer membrane protein</fullName>
    </submittedName>
</protein>
<feature type="domain" description="TamA POTRA" evidence="5">
    <location>
        <begin position="44"/>
        <end position="113"/>
    </location>
</feature>